<dbReference type="AlphaFoldDB" id="A0A6J6BV13"/>
<dbReference type="InterPro" id="IPR023027">
    <property type="entry name" value="Mannitol_DH_CS"/>
</dbReference>
<dbReference type="GO" id="GO:0016616">
    <property type="term" value="F:oxidoreductase activity, acting on the CH-OH group of donors, NAD or NADP as acceptor"/>
    <property type="evidence" value="ECO:0007669"/>
    <property type="project" value="TreeGrafter"/>
</dbReference>
<feature type="domain" description="Mannitol dehydrogenase C-terminal" evidence="4">
    <location>
        <begin position="288"/>
        <end position="483"/>
    </location>
</feature>
<keyword evidence="1" id="KW-0560">Oxidoreductase</keyword>
<proteinExistence type="predicted"/>
<evidence type="ECO:0000259" key="4">
    <source>
        <dbReference type="Pfam" id="PF08125"/>
    </source>
</evidence>
<dbReference type="SUPFAM" id="SSF48179">
    <property type="entry name" value="6-phosphogluconate dehydrogenase C-terminal domain-like"/>
    <property type="match status" value="1"/>
</dbReference>
<dbReference type="GO" id="GO:0019594">
    <property type="term" value="P:mannitol metabolic process"/>
    <property type="evidence" value="ECO:0007669"/>
    <property type="project" value="InterPro"/>
</dbReference>
<sequence>MASTSSPQYPALNKSTAPESAMLLKSTPRTGIVHIGLGNFHRAHLAFYTALAVRDFGGDWGIYSYSLRSTVIADAMTSQDLLYCIATISPTSEAIVIPGIHTAAFGGPDQVGQVLTEIAKDSTKIISLTVTEAGYLISQSTNGLNMQAPEIIHDLEHPESPRSAIGIIVRGLELRAADHGLPVTVLSCDNLSGNGDRTKQLVFEFIDSLPDSTRLRTYVNEHVTFPNSMVDRIVPGTEDRHLDMVESRLGIHDNSPVPAEEFTMWVIEDCFAAGRPAWEKVGAIFSDDVAAYELMKLRLLNGTHSLLSYLGGLDGQETIPGARFQPYIEDAVRTILYKEFLPTFAMPAALTADGYINQLFDRWSNTVLGDRTSRVGSDGSTKLPQRITEPVLFHATSGKTPQYIALTVAAWLACIAPLNGFQPGVNADAMKDPAKGKIKELAAKSTSTHGFVESVFVEGNIFAAELGALPDFINCISQFLDQILTQGIKAAALTAQTRS</sequence>
<evidence type="ECO:0000256" key="2">
    <source>
        <dbReference type="ARBA" id="ARBA00023027"/>
    </source>
</evidence>
<dbReference type="InterPro" id="IPR008927">
    <property type="entry name" value="6-PGluconate_DH-like_C_sf"/>
</dbReference>
<dbReference type="Gene3D" id="3.40.50.720">
    <property type="entry name" value="NAD(P)-binding Rossmann-like Domain"/>
    <property type="match status" value="1"/>
</dbReference>
<dbReference type="InterPro" id="IPR013131">
    <property type="entry name" value="Mannitol_DH_N"/>
</dbReference>
<evidence type="ECO:0000313" key="5">
    <source>
        <dbReference type="EMBL" id="CAB4542852.1"/>
    </source>
</evidence>
<dbReference type="Pfam" id="PF01232">
    <property type="entry name" value="Mannitol_dh"/>
    <property type="match status" value="1"/>
</dbReference>
<gene>
    <name evidence="5" type="ORF">UFOPK1412_00741</name>
</gene>
<evidence type="ECO:0000259" key="3">
    <source>
        <dbReference type="Pfam" id="PF01232"/>
    </source>
</evidence>
<reference evidence="5" key="1">
    <citation type="submission" date="2020-05" db="EMBL/GenBank/DDBJ databases">
        <authorList>
            <person name="Chiriac C."/>
            <person name="Salcher M."/>
            <person name="Ghai R."/>
            <person name="Kavagutti S V."/>
        </authorList>
    </citation>
    <scope>NUCLEOTIDE SEQUENCE</scope>
</reference>
<keyword evidence="2" id="KW-0520">NAD</keyword>
<evidence type="ECO:0000256" key="1">
    <source>
        <dbReference type="ARBA" id="ARBA00023002"/>
    </source>
</evidence>
<dbReference type="PANTHER" id="PTHR43362:SF1">
    <property type="entry name" value="MANNITOL DEHYDROGENASE 2-RELATED"/>
    <property type="match status" value="1"/>
</dbReference>
<dbReference type="SUPFAM" id="SSF51735">
    <property type="entry name" value="NAD(P)-binding Rossmann-fold domains"/>
    <property type="match status" value="1"/>
</dbReference>
<protein>
    <submittedName>
        <fullName evidence="5">Unannotated protein</fullName>
    </submittedName>
</protein>
<dbReference type="InterPro" id="IPR000669">
    <property type="entry name" value="Mannitol_DH"/>
</dbReference>
<name>A0A6J6BV13_9ZZZZ</name>
<dbReference type="InterPro" id="IPR013118">
    <property type="entry name" value="Mannitol_DH_C"/>
</dbReference>
<dbReference type="Pfam" id="PF08125">
    <property type="entry name" value="Mannitol_dh_C"/>
    <property type="match status" value="1"/>
</dbReference>
<feature type="domain" description="Mannitol dehydrogenase N-terminal" evidence="3">
    <location>
        <begin position="31"/>
        <end position="280"/>
    </location>
</feature>
<dbReference type="PROSITE" id="PS00974">
    <property type="entry name" value="MANNITOL_DHGENASE"/>
    <property type="match status" value="1"/>
</dbReference>
<organism evidence="5">
    <name type="scientific">freshwater metagenome</name>
    <dbReference type="NCBI Taxonomy" id="449393"/>
    <lineage>
        <taxon>unclassified sequences</taxon>
        <taxon>metagenomes</taxon>
        <taxon>ecological metagenomes</taxon>
    </lineage>
</organism>
<dbReference type="EMBL" id="CAEZSI010000095">
    <property type="protein sequence ID" value="CAB4542852.1"/>
    <property type="molecule type" value="Genomic_DNA"/>
</dbReference>
<dbReference type="PANTHER" id="PTHR43362">
    <property type="entry name" value="MANNITOL DEHYDROGENASE DSF1-RELATED"/>
    <property type="match status" value="1"/>
</dbReference>
<dbReference type="InterPro" id="IPR050988">
    <property type="entry name" value="Mannitol_DH/Oxidoreductase"/>
</dbReference>
<accession>A0A6J6BV13</accession>
<dbReference type="Gene3D" id="1.10.1040.10">
    <property type="entry name" value="N-(1-d-carboxylethyl)-l-norvaline Dehydrogenase, domain 2"/>
    <property type="match status" value="1"/>
</dbReference>
<dbReference type="PRINTS" id="PR00084">
    <property type="entry name" value="MTLDHDRGNASE"/>
</dbReference>
<dbReference type="InterPro" id="IPR036291">
    <property type="entry name" value="NAD(P)-bd_dom_sf"/>
</dbReference>
<dbReference type="InterPro" id="IPR013328">
    <property type="entry name" value="6PGD_dom2"/>
</dbReference>